<dbReference type="GO" id="GO:0005739">
    <property type="term" value="C:mitochondrion"/>
    <property type="evidence" value="ECO:0007669"/>
    <property type="project" value="TreeGrafter"/>
</dbReference>
<feature type="transmembrane region" description="Helical" evidence="9">
    <location>
        <begin position="241"/>
        <end position="260"/>
    </location>
</feature>
<feature type="transmembrane region" description="Helical" evidence="9">
    <location>
        <begin position="197"/>
        <end position="220"/>
    </location>
</feature>
<evidence type="ECO:0000256" key="6">
    <source>
        <dbReference type="ARBA" id="ARBA00022989"/>
    </source>
</evidence>
<dbReference type="AlphaFoldDB" id="A0A9E8JZU8"/>
<evidence type="ECO:0000256" key="4">
    <source>
        <dbReference type="ARBA" id="ARBA00022692"/>
    </source>
</evidence>
<dbReference type="InterPro" id="IPR013833">
    <property type="entry name" value="Cyt_c_oxidase_su3_a-hlx"/>
</dbReference>
<evidence type="ECO:0000256" key="8">
    <source>
        <dbReference type="RuleBase" id="RU003375"/>
    </source>
</evidence>
<evidence type="ECO:0000256" key="5">
    <source>
        <dbReference type="ARBA" id="ARBA00022967"/>
    </source>
</evidence>
<evidence type="ECO:0000313" key="11">
    <source>
        <dbReference type="EMBL" id="UZT67430.1"/>
    </source>
</evidence>
<keyword evidence="6 9" id="KW-1133">Transmembrane helix</keyword>
<feature type="transmembrane region" description="Helical" evidence="9">
    <location>
        <begin position="12"/>
        <end position="36"/>
    </location>
</feature>
<keyword evidence="8 11" id="KW-0496">Mitochondrion</keyword>
<dbReference type="InterPro" id="IPR033945">
    <property type="entry name" value="Cyt_c_oxase_su3_dom"/>
</dbReference>
<dbReference type="EMBL" id="OM677821">
    <property type="protein sequence ID" value="UZT67430.1"/>
    <property type="molecule type" value="Genomic_DNA"/>
</dbReference>
<dbReference type="InterPro" id="IPR000298">
    <property type="entry name" value="Cyt_c_oxidase-like_su3"/>
</dbReference>
<reference evidence="11" key="1">
    <citation type="journal article" date="2022" name="Genes (Basel)">
        <title>Novel Gene Rearrangements in the Mitochondrial Genomes of Cynipoid Wasps (Hymenoptera: Cynipoidea).</title>
        <authorList>
            <person name="Shu X."/>
            <person name="Li Z."/>
            <person name="Yuan R."/>
            <person name="Tang P."/>
            <person name="Chen X."/>
        </authorList>
    </citation>
    <scope>NUCLEOTIDE SEQUENCE</scope>
</reference>
<dbReference type="Gene3D" id="1.20.120.80">
    <property type="entry name" value="Cytochrome c oxidase, subunit III, four-helix bundle"/>
    <property type="match status" value="1"/>
</dbReference>
<dbReference type="InterPro" id="IPR035973">
    <property type="entry name" value="Cyt_c_oxidase_su3-like_sf"/>
</dbReference>
<feature type="transmembrane region" description="Helical" evidence="9">
    <location>
        <begin position="124"/>
        <end position="148"/>
    </location>
</feature>
<dbReference type="GO" id="GO:0004129">
    <property type="term" value="F:cytochrome-c oxidase activity"/>
    <property type="evidence" value="ECO:0007669"/>
    <property type="project" value="InterPro"/>
</dbReference>
<dbReference type="Pfam" id="PF00510">
    <property type="entry name" value="COX3"/>
    <property type="match status" value="1"/>
</dbReference>
<keyword evidence="7 9" id="KW-0472">Membrane</keyword>
<organism evidence="11">
    <name type="scientific">Aegilips sp. ZJUH 20220002</name>
    <dbReference type="NCBI Taxonomy" id="2943451"/>
    <lineage>
        <taxon>Eukaryota</taxon>
        <taxon>Metazoa</taxon>
        <taxon>Ecdysozoa</taxon>
        <taxon>Arthropoda</taxon>
        <taxon>Hexapoda</taxon>
        <taxon>Insecta</taxon>
        <taxon>Pterygota</taxon>
        <taxon>Neoptera</taxon>
        <taxon>Endopterygota</taxon>
        <taxon>Hymenoptera</taxon>
        <taxon>Apocrita</taxon>
        <taxon>Proctotrupomorpha</taxon>
        <taxon>Cynipoidea</taxon>
        <taxon>Figitidae</taxon>
        <taxon>Anacharitinae</taxon>
        <taxon>Aegilips</taxon>
    </lineage>
</organism>
<comment type="function">
    <text evidence="8">Component of the cytochrome c oxidase, the last enzyme in the mitochondrial electron transport chain which drives oxidative phosphorylation. The respiratory chain contains 3 multisubunit complexes succinate dehydrogenase (complex II, CII), ubiquinol-cytochrome c oxidoreductase (cytochrome b-c1 complex, complex III, CIII) and cytochrome c oxidase (complex IV, CIV), that cooperate to transfer electrons derived from NADH and succinate to molecular oxygen, creating an electrochemical gradient over the inner membrane that drives transmembrane transport and the ATP synthase. Cytochrome c oxidase is the component of the respiratory chain that catalyzes the reduction of oxygen to water. Electrons originating from reduced cytochrome c in the intermembrane space (IMS) are transferred via the dinuclear copper A center (CU(A)) of subunit 2 and heme A of subunit 1 to the active site in subunit 1, a binuclear center (BNC) formed by heme A3 and copper B (CU(B)). The BNC reduces molecular oxygen to 2 water molecules using 4 electrons from cytochrome c in the IMS and 4 protons from the mitochondrial matrix.</text>
</comment>
<accession>A0A9E8JZU8</accession>
<feature type="transmembrane region" description="Helical" evidence="9">
    <location>
        <begin position="80"/>
        <end position="104"/>
    </location>
</feature>
<comment type="subcellular location">
    <subcellularLocation>
        <location evidence="1">Membrane</location>
        <topology evidence="1">Multi-pass membrane protein</topology>
    </subcellularLocation>
</comment>
<dbReference type="GO" id="GO:0006123">
    <property type="term" value="P:mitochondrial electron transport, cytochrome c to oxygen"/>
    <property type="evidence" value="ECO:0007669"/>
    <property type="project" value="TreeGrafter"/>
</dbReference>
<feature type="transmembrane region" description="Helical" evidence="9">
    <location>
        <begin position="160"/>
        <end position="177"/>
    </location>
</feature>
<evidence type="ECO:0000256" key="2">
    <source>
        <dbReference type="ARBA" id="ARBA00010581"/>
    </source>
</evidence>
<dbReference type="SUPFAM" id="SSF81452">
    <property type="entry name" value="Cytochrome c oxidase subunit III-like"/>
    <property type="match status" value="1"/>
</dbReference>
<sequence length="262" mass="31266">MKNYSYNHPYHLVTYSPWPLLMSLSIFITMTGSLIMFNYKNFIIFFIGLISILLCKFQWWRDIIRESTFQGMHTKIIITLMKTGMLMFIISEVFFFISLFWSYFHSALSPNIEIGTMWPPQNISSINPFTIPTLNTIILLTSGFTITWSHHLLLINKKKSMYPLLITIMLGLFFSYIQFFEYSKMSFCMSDSIYGSLFYMMTGFHGLHVIIGSLFLLVTLMRMMMNHLTMTHHFNFEASSWYWHFVDVVWIFVFSLVYWWNY</sequence>
<dbReference type="PANTHER" id="PTHR11403">
    <property type="entry name" value="CYTOCHROME C OXIDASE SUBUNIT III"/>
    <property type="match status" value="1"/>
</dbReference>
<evidence type="ECO:0000256" key="3">
    <source>
        <dbReference type="ARBA" id="ARBA00015944"/>
    </source>
</evidence>
<evidence type="ECO:0000256" key="1">
    <source>
        <dbReference type="ARBA" id="ARBA00004141"/>
    </source>
</evidence>
<evidence type="ECO:0000256" key="7">
    <source>
        <dbReference type="ARBA" id="ARBA00023136"/>
    </source>
</evidence>
<feature type="transmembrane region" description="Helical" evidence="9">
    <location>
        <begin position="42"/>
        <end position="59"/>
    </location>
</feature>
<dbReference type="CDD" id="cd01665">
    <property type="entry name" value="Cyt_c_Oxidase_III"/>
    <property type="match status" value="1"/>
</dbReference>
<comment type="similarity">
    <text evidence="2 8">Belongs to the cytochrome c oxidase subunit 3 family.</text>
</comment>
<gene>
    <name evidence="11" type="primary">cox3</name>
</gene>
<feature type="domain" description="Heme-copper oxidase subunit III family profile" evidence="10">
    <location>
        <begin position="6"/>
        <end position="262"/>
    </location>
</feature>
<dbReference type="PANTHER" id="PTHR11403:SF7">
    <property type="entry name" value="CYTOCHROME C OXIDASE SUBUNIT 3"/>
    <property type="match status" value="1"/>
</dbReference>
<dbReference type="Gene3D" id="1.10.287.70">
    <property type="match status" value="1"/>
</dbReference>
<name>A0A9E8JZU8_9HYME</name>
<protein>
    <recommendedName>
        <fullName evidence="3 8">Cytochrome c oxidase subunit 3</fullName>
    </recommendedName>
</protein>
<dbReference type="InterPro" id="IPR024791">
    <property type="entry name" value="Cyt_c/ubiquinol_Oxase_su3"/>
</dbReference>
<keyword evidence="4 8" id="KW-0812">Transmembrane</keyword>
<keyword evidence="5" id="KW-1278">Translocase</keyword>
<evidence type="ECO:0000259" key="10">
    <source>
        <dbReference type="PROSITE" id="PS50253"/>
    </source>
</evidence>
<proteinExistence type="inferred from homology"/>
<reference evidence="11" key="2">
    <citation type="submission" date="2022-02" db="EMBL/GenBank/DDBJ databases">
        <authorList>
            <person name="Shu X.H."/>
            <person name="Li Z.K."/>
            <person name="Tang P."/>
            <person name="Chen X.X."/>
        </authorList>
    </citation>
    <scope>NUCLEOTIDE SEQUENCE</scope>
</reference>
<geneLocation type="mitochondrion" evidence="11"/>
<dbReference type="PROSITE" id="PS50253">
    <property type="entry name" value="COX3"/>
    <property type="match status" value="1"/>
</dbReference>
<dbReference type="GO" id="GO:0016020">
    <property type="term" value="C:membrane"/>
    <property type="evidence" value="ECO:0007669"/>
    <property type="project" value="UniProtKB-SubCell"/>
</dbReference>
<evidence type="ECO:0000256" key="9">
    <source>
        <dbReference type="SAM" id="Phobius"/>
    </source>
</evidence>